<feature type="region of interest" description="Disordered" evidence="1">
    <location>
        <begin position="85"/>
        <end position="108"/>
    </location>
</feature>
<protein>
    <submittedName>
        <fullName evidence="2">Uncharacterized protein</fullName>
    </submittedName>
</protein>
<sequence>MEHRPTSSLRRPSVIAQHSTPAPIDDVVNNDEAERLRNRMLIADDSSECINVNSETYIIINNQFIPGMRKIVEHMVKKNYERLTPAPINDVDNDDETKRSRSGESLGLSAGGIAKRRKLNTQNEINIKNTTQLESSSLRSRSAIAQGSTPAPINNVVNDDEIKRLKSPTSLKVLKMTSPTETEQQITDYLAEMDESLERMKNQLL</sequence>
<organism evidence="2 3">
    <name type="scientific">Aphidius gifuensis</name>
    <name type="common">Parasitoid wasp</name>
    <dbReference type="NCBI Taxonomy" id="684658"/>
    <lineage>
        <taxon>Eukaryota</taxon>
        <taxon>Metazoa</taxon>
        <taxon>Ecdysozoa</taxon>
        <taxon>Arthropoda</taxon>
        <taxon>Hexapoda</taxon>
        <taxon>Insecta</taxon>
        <taxon>Pterygota</taxon>
        <taxon>Neoptera</taxon>
        <taxon>Endopterygota</taxon>
        <taxon>Hymenoptera</taxon>
        <taxon>Apocrita</taxon>
        <taxon>Ichneumonoidea</taxon>
        <taxon>Braconidae</taxon>
        <taxon>Aphidiinae</taxon>
        <taxon>Aphidius</taxon>
    </lineage>
</organism>
<feature type="region of interest" description="Disordered" evidence="1">
    <location>
        <begin position="1"/>
        <end position="22"/>
    </location>
</feature>
<gene>
    <name evidence="2" type="ORF">HCN44_008952</name>
</gene>
<dbReference type="Proteomes" id="UP000639338">
    <property type="component" value="Unassembled WGS sequence"/>
</dbReference>
<feature type="compositionally biased region" description="Polar residues" evidence="1">
    <location>
        <begin position="1"/>
        <end position="20"/>
    </location>
</feature>
<accession>A0A834XSV0</accession>
<reference evidence="2 3" key="1">
    <citation type="submission" date="2020-08" db="EMBL/GenBank/DDBJ databases">
        <title>Aphidius gifuensis genome sequencing and assembly.</title>
        <authorList>
            <person name="Du Z."/>
        </authorList>
    </citation>
    <scope>NUCLEOTIDE SEQUENCE [LARGE SCALE GENOMIC DNA]</scope>
    <source>
        <strain evidence="2">YNYX2018</strain>
        <tissue evidence="2">Adults</tissue>
    </source>
</reference>
<name>A0A834XSV0_APHGI</name>
<dbReference type="AlphaFoldDB" id="A0A834XSV0"/>
<proteinExistence type="predicted"/>
<evidence type="ECO:0000313" key="3">
    <source>
        <dbReference type="Proteomes" id="UP000639338"/>
    </source>
</evidence>
<comment type="caution">
    <text evidence="2">The sequence shown here is derived from an EMBL/GenBank/DDBJ whole genome shotgun (WGS) entry which is preliminary data.</text>
</comment>
<evidence type="ECO:0000256" key="1">
    <source>
        <dbReference type="SAM" id="MobiDB-lite"/>
    </source>
</evidence>
<dbReference type="EMBL" id="JACMRX010000004">
    <property type="protein sequence ID" value="KAF7991581.1"/>
    <property type="molecule type" value="Genomic_DNA"/>
</dbReference>
<evidence type="ECO:0000313" key="2">
    <source>
        <dbReference type="EMBL" id="KAF7991581.1"/>
    </source>
</evidence>
<keyword evidence="3" id="KW-1185">Reference proteome</keyword>